<reference evidence="2 3" key="1">
    <citation type="submission" date="2016-08" db="EMBL/GenBank/DDBJ databases">
        <title>A Parts List for Fungal Cellulosomes Revealed by Comparative Genomics.</title>
        <authorList>
            <consortium name="DOE Joint Genome Institute"/>
            <person name="Haitjema C.H."/>
            <person name="Gilmore S.P."/>
            <person name="Henske J.K."/>
            <person name="Solomon K.V."/>
            <person name="De Groot R."/>
            <person name="Kuo A."/>
            <person name="Mondo S.J."/>
            <person name="Salamov A.A."/>
            <person name="Labutti K."/>
            <person name="Zhao Z."/>
            <person name="Chiniquy J."/>
            <person name="Barry K."/>
            <person name="Brewer H.M."/>
            <person name="Purvine S.O."/>
            <person name="Wright A.T."/>
            <person name="Boxma B."/>
            <person name="Van Alen T."/>
            <person name="Hackstein J.H."/>
            <person name="Baker S.E."/>
            <person name="Grigoriev I.V."/>
            <person name="O'Malley M.A."/>
        </authorList>
    </citation>
    <scope>NUCLEOTIDE SEQUENCE [LARGE SCALE GENOMIC DNA]</scope>
    <source>
        <strain evidence="2 3">S4</strain>
    </source>
</reference>
<dbReference type="Proteomes" id="UP000193944">
    <property type="component" value="Unassembled WGS sequence"/>
</dbReference>
<protein>
    <submittedName>
        <fullName evidence="2">Uncharacterized protein</fullName>
    </submittedName>
</protein>
<dbReference type="AlphaFoldDB" id="A0A1Y1WSN7"/>
<accession>A0A1Y1WSN7</accession>
<keyword evidence="1" id="KW-0732">Signal</keyword>
<gene>
    <name evidence="2" type="ORF">BCR32DRAFT_248832</name>
</gene>
<keyword evidence="3" id="KW-1185">Reference proteome</keyword>
<evidence type="ECO:0000256" key="1">
    <source>
        <dbReference type="SAM" id="SignalP"/>
    </source>
</evidence>
<name>A0A1Y1WSN7_9FUNG</name>
<dbReference type="EMBL" id="MCFG01000306">
    <property type="protein sequence ID" value="ORX76308.1"/>
    <property type="molecule type" value="Genomic_DNA"/>
</dbReference>
<reference evidence="2 3" key="2">
    <citation type="submission" date="2016-08" db="EMBL/GenBank/DDBJ databases">
        <title>Pervasive Adenine N6-methylation of Active Genes in Fungi.</title>
        <authorList>
            <consortium name="DOE Joint Genome Institute"/>
            <person name="Mondo S.J."/>
            <person name="Dannebaum R.O."/>
            <person name="Kuo R.C."/>
            <person name="Labutti K."/>
            <person name="Haridas S."/>
            <person name="Kuo A."/>
            <person name="Salamov A."/>
            <person name="Ahrendt S.R."/>
            <person name="Lipzen A."/>
            <person name="Sullivan W."/>
            <person name="Andreopoulos W.B."/>
            <person name="Clum A."/>
            <person name="Lindquist E."/>
            <person name="Daum C."/>
            <person name="Ramamoorthy G.K."/>
            <person name="Gryganskyi A."/>
            <person name="Culley D."/>
            <person name="Magnuson J.K."/>
            <person name="James T.Y."/>
            <person name="O'Malley M.A."/>
            <person name="Stajich J.E."/>
            <person name="Spatafora J.W."/>
            <person name="Visel A."/>
            <person name="Grigoriev I.V."/>
        </authorList>
    </citation>
    <scope>NUCLEOTIDE SEQUENCE [LARGE SCALE GENOMIC DNA]</scope>
    <source>
        <strain evidence="2 3">S4</strain>
    </source>
</reference>
<sequence length="164" mass="19640">MKFFSFLNLLTILICLNKIINASEINQINQFQINLFKYNIGLTVGNTSQFIDLINCIYDQSAKTVNCDFKNNEFNGFYISVPIIKNDIINNYDEYEYCNLFHENQEFPDAYKNYILASMLSKEFNDGDLLYYFNDDNYENYFECIMKDGQYKRLFYKQVFIKKK</sequence>
<feature type="chain" id="PRO_5012010981" evidence="1">
    <location>
        <begin position="23"/>
        <end position="164"/>
    </location>
</feature>
<proteinExistence type="predicted"/>
<evidence type="ECO:0000313" key="3">
    <source>
        <dbReference type="Proteomes" id="UP000193944"/>
    </source>
</evidence>
<feature type="signal peptide" evidence="1">
    <location>
        <begin position="1"/>
        <end position="22"/>
    </location>
</feature>
<organism evidence="2 3">
    <name type="scientific">Anaeromyces robustus</name>
    <dbReference type="NCBI Taxonomy" id="1754192"/>
    <lineage>
        <taxon>Eukaryota</taxon>
        <taxon>Fungi</taxon>
        <taxon>Fungi incertae sedis</taxon>
        <taxon>Chytridiomycota</taxon>
        <taxon>Chytridiomycota incertae sedis</taxon>
        <taxon>Neocallimastigomycetes</taxon>
        <taxon>Neocallimastigales</taxon>
        <taxon>Neocallimastigaceae</taxon>
        <taxon>Anaeromyces</taxon>
    </lineage>
</organism>
<evidence type="ECO:0000313" key="2">
    <source>
        <dbReference type="EMBL" id="ORX76308.1"/>
    </source>
</evidence>
<comment type="caution">
    <text evidence="2">The sequence shown here is derived from an EMBL/GenBank/DDBJ whole genome shotgun (WGS) entry which is preliminary data.</text>
</comment>